<dbReference type="RefSeq" id="WP_191707844.1">
    <property type="nucleotide sequence ID" value="NZ_JACSQA010000018.1"/>
</dbReference>
<name>A0ABR8XDT0_9BACL</name>
<evidence type="ECO:0000313" key="1">
    <source>
        <dbReference type="EMBL" id="MBD8027407.1"/>
    </source>
</evidence>
<evidence type="ECO:0000313" key="2">
    <source>
        <dbReference type="Proteomes" id="UP000640930"/>
    </source>
</evidence>
<dbReference type="EMBL" id="JACSQA010000018">
    <property type="protein sequence ID" value="MBD8027407.1"/>
    <property type="molecule type" value="Genomic_DNA"/>
</dbReference>
<protein>
    <recommendedName>
        <fullName evidence="3">Carbonic anhydrase</fullName>
    </recommendedName>
</protein>
<keyword evidence="2" id="KW-1185">Reference proteome</keyword>
<dbReference type="Proteomes" id="UP000640930">
    <property type="component" value="Unassembled WGS sequence"/>
</dbReference>
<accession>A0ABR8XDT0</accession>
<comment type="caution">
    <text evidence="1">The sequence shown here is derived from an EMBL/GenBank/DDBJ whole genome shotgun (WGS) entry which is preliminary data.</text>
</comment>
<proteinExistence type="predicted"/>
<organism evidence="1 2">
    <name type="scientific">Ureibacillus galli</name>
    <dbReference type="NCBI Taxonomy" id="2762222"/>
    <lineage>
        <taxon>Bacteria</taxon>
        <taxon>Bacillati</taxon>
        <taxon>Bacillota</taxon>
        <taxon>Bacilli</taxon>
        <taxon>Bacillales</taxon>
        <taxon>Caryophanaceae</taxon>
        <taxon>Ureibacillus</taxon>
    </lineage>
</organism>
<gene>
    <name evidence="1" type="ORF">H9636_12155</name>
</gene>
<reference evidence="1 2" key="1">
    <citation type="submission" date="2020-08" db="EMBL/GenBank/DDBJ databases">
        <title>A Genomic Blueprint of the Chicken Gut Microbiome.</title>
        <authorList>
            <person name="Gilroy R."/>
            <person name="Ravi A."/>
            <person name="Getino M."/>
            <person name="Pursley I."/>
            <person name="Horton D.L."/>
            <person name="Alikhan N.-F."/>
            <person name="Baker D."/>
            <person name="Gharbi K."/>
            <person name="Hall N."/>
            <person name="Watson M."/>
            <person name="Adriaenssens E.M."/>
            <person name="Foster-Nyarko E."/>
            <person name="Jarju S."/>
            <person name="Secka A."/>
            <person name="Antonio M."/>
            <person name="Oren A."/>
            <person name="Chaudhuri R."/>
            <person name="La Ragione R.M."/>
            <person name="Hildebrand F."/>
            <person name="Pallen M.J."/>
        </authorList>
    </citation>
    <scope>NUCLEOTIDE SEQUENCE [LARGE SCALE GENOMIC DNA]</scope>
    <source>
        <strain evidence="1 2">Re31</strain>
    </source>
</reference>
<evidence type="ECO:0008006" key="3">
    <source>
        <dbReference type="Google" id="ProtNLM"/>
    </source>
</evidence>
<sequence length="164" mass="19063">MGMDEKKRKLYIIDNEMNVEDFLTQNQNIDLDNDIVLECSPVISPFDNSMRSIILAVYQHNIAQIVIVTSKEKYRQKSLSSIVMETNQENDIQEKIQTLNYLFEHCKPEFPEANLMDWLEGQSESSKNIIKVIRQHPLLPADVQISELVLDGDDKFIGKEKNYQ</sequence>